<dbReference type="InterPro" id="IPR050272">
    <property type="entry name" value="Isochorismatase-like_hydrls"/>
</dbReference>
<dbReference type="Pfam" id="PF00857">
    <property type="entry name" value="Isochorismatase"/>
    <property type="match status" value="1"/>
</dbReference>
<dbReference type="InterPro" id="IPR036380">
    <property type="entry name" value="Isochorismatase-like_sf"/>
</dbReference>
<organism evidence="3 4">
    <name type="scientific">Prosthecomicrobium pneumaticum</name>
    <dbReference type="NCBI Taxonomy" id="81895"/>
    <lineage>
        <taxon>Bacteria</taxon>
        <taxon>Pseudomonadati</taxon>
        <taxon>Pseudomonadota</taxon>
        <taxon>Alphaproteobacteria</taxon>
        <taxon>Hyphomicrobiales</taxon>
        <taxon>Kaistiaceae</taxon>
        <taxon>Prosthecomicrobium</taxon>
    </lineage>
</organism>
<sequence>MLRQVNGLYPWPYDGRWSAADTALLVVDMQRDLLDPEGWFALTGGDTAPLVAIVPAVARALALARAARLAVIFTIESHRPDLSDLPANKLWRSRRLGAAIGEAGPLGRHLVRGAAGTAVVAALAPEPGEPVVDKPGKSAFIGCDLDQILRRRGVRNLVFSGVTTDGAVQCTLRDANDRGYECLLLEDATASDVARDHADQVHTLSLAGGHYGSIATVAALAEALQPETVR</sequence>
<accession>A0A7W9CSX7</accession>
<dbReference type="EMBL" id="JACHOO010000001">
    <property type="protein sequence ID" value="MBB5751059.1"/>
    <property type="molecule type" value="Genomic_DNA"/>
</dbReference>
<dbReference type="CDD" id="cd00431">
    <property type="entry name" value="cysteine_hydrolases"/>
    <property type="match status" value="1"/>
</dbReference>
<proteinExistence type="predicted"/>
<comment type="caution">
    <text evidence="3">The sequence shown here is derived from an EMBL/GenBank/DDBJ whole genome shotgun (WGS) entry which is preliminary data.</text>
</comment>
<protein>
    <submittedName>
        <fullName evidence="3">Nicotinamidase-related amidase</fullName>
    </submittedName>
</protein>
<reference evidence="3 4" key="1">
    <citation type="submission" date="2020-08" db="EMBL/GenBank/DDBJ databases">
        <title>Genomic Encyclopedia of Type Strains, Phase IV (KMG-IV): sequencing the most valuable type-strain genomes for metagenomic binning, comparative biology and taxonomic classification.</title>
        <authorList>
            <person name="Goeker M."/>
        </authorList>
    </citation>
    <scope>NUCLEOTIDE SEQUENCE [LARGE SCALE GENOMIC DNA]</scope>
    <source>
        <strain evidence="3 4">DSM 16268</strain>
    </source>
</reference>
<name>A0A7W9CSX7_9HYPH</name>
<dbReference type="SUPFAM" id="SSF52499">
    <property type="entry name" value="Isochorismatase-like hydrolases"/>
    <property type="match status" value="1"/>
</dbReference>
<evidence type="ECO:0000313" key="4">
    <source>
        <dbReference type="Proteomes" id="UP000523821"/>
    </source>
</evidence>
<dbReference type="PANTHER" id="PTHR43540">
    <property type="entry name" value="PEROXYUREIDOACRYLATE/UREIDOACRYLATE AMIDOHYDROLASE-RELATED"/>
    <property type="match status" value="1"/>
</dbReference>
<dbReference type="Proteomes" id="UP000523821">
    <property type="component" value="Unassembled WGS sequence"/>
</dbReference>
<evidence type="ECO:0000256" key="1">
    <source>
        <dbReference type="ARBA" id="ARBA00022801"/>
    </source>
</evidence>
<dbReference type="GO" id="GO:0016787">
    <property type="term" value="F:hydrolase activity"/>
    <property type="evidence" value="ECO:0007669"/>
    <property type="project" value="UniProtKB-KW"/>
</dbReference>
<keyword evidence="1" id="KW-0378">Hydrolase</keyword>
<dbReference type="RefSeq" id="WP_183851645.1">
    <property type="nucleotide sequence ID" value="NZ_JACHOO010000001.1"/>
</dbReference>
<dbReference type="PANTHER" id="PTHR43540:SF9">
    <property type="entry name" value="FAMILY HYDROLASE, PUTATIVE (AFU_ORTHOLOGUE AFUA_2G08700)-RELATED"/>
    <property type="match status" value="1"/>
</dbReference>
<evidence type="ECO:0000313" key="3">
    <source>
        <dbReference type="EMBL" id="MBB5751059.1"/>
    </source>
</evidence>
<gene>
    <name evidence="3" type="ORF">GGQ63_000102</name>
</gene>
<keyword evidence="4" id="KW-1185">Reference proteome</keyword>
<dbReference type="InterPro" id="IPR000868">
    <property type="entry name" value="Isochorismatase-like_dom"/>
</dbReference>
<dbReference type="AlphaFoldDB" id="A0A7W9CSX7"/>
<evidence type="ECO:0000259" key="2">
    <source>
        <dbReference type="Pfam" id="PF00857"/>
    </source>
</evidence>
<dbReference type="Gene3D" id="3.40.50.850">
    <property type="entry name" value="Isochorismatase-like"/>
    <property type="match status" value="1"/>
</dbReference>
<feature type="domain" description="Isochorismatase-like" evidence="2">
    <location>
        <begin position="22"/>
        <end position="211"/>
    </location>
</feature>